<evidence type="ECO:0000313" key="1">
    <source>
        <dbReference type="EMBL" id="MBX62285.1"/>
    </source>
</evidence>
<organism evidence="1">
    <name type="scientific">Rhizophora mucronata</name>
    <name type="common">Asiatic mangrove</name>
    <dbReference type="NCBI Taxonomy" id="61149"/>
    <lineage>
        <taxon>Eukaryota</taxon>
        <taxon>Viridiplantae</taxon>
        <taxon>Streptophyta</taxon>
        <taxon>Embryophyta</taxon>
        <taxon>Tracheophyta</taxon>
        <taxon>Spermatophyta</taxon>
        <taxon>Magnoliopsida</taxon>
        <taxon>eudicotyledons</taxon>
        <taxon>Gunneridae</taxon>
        <taxon>Pentapetalae</taxon>
        <taxon>rosids</taxon>
        <taxon>fabids</taxon>
        <taxon>Malpighiales</taxon>
        <taxon>Rhizophoraceae</taxon>
        <taxon>Rhizophora</taxon>
    </lineage>
</organism>
<dbReference type="EMBL" id="GGEC01081801">
    <property type="protein sequence ID" value="MBX62285.1"/>
    <property type="molecule type" value="Transcribed_RNA"/>
</dbReference>
<accession>A0A2P2Q5L8</accession>
<reference evidence="1" key="1">
    <citation type="submission" date="2018-02" db="EMBL/GenBank/DDBJ databases">
        <title>Rhizophora mucronata_Transcriptome.</title>
        <authorList>
            <person name="Meera S.P."/>
            <person name="Sreeshan A."/>
            <person name="Augustine A."/>
        </authorList>
    </citation>
    <scope>NUCLEOTIDE SEQUENCE</scope>
    <source>
        <tissue evidence="1">Leaf</tissue>
    </source>
</reference>
<proteinExistence type="predicted"/>
<sequence length="41" mass="4980">MQQSCERLTEMKKQKSRVKLLYCMKDNWENASSWIICLLRS</sequence>
<protein>
    <submittedName>
        <fullName evidence="1">Uncharacterized protein</fullName>
    </submittedName>
</protein>
<dbReference type="AlphaFoldDB" id="A0A2P2Q5L8"/>
<name>A0A2P2Q5L8_RHIMU</name>